<organism evidence="1 2">
    <name type="scientific">Leyella stercorea DSM 18206</name>
    <dbReference type="NCBI Taxonomy" id="1002367"/>
    <lineage>
        <taxon>Bacteria</taxon>
        <taxon>Pseudomonadati</taxon>
        <taxon>Bacteroidota</taxon>
        <taxon>Bacteroidia</taxon>
        <taxon>Bacteroidales</taxon>
        <taxon>Prevotellaceae</taxon>
        <taxon>Leyella</taxon>
    </lineage>
</organism>
<dbReference type="Proteomes" id="UP000004407">
    <property type="component" value="Unassembled WGS sequence"/>
</dbReference>
<dbReference type="AlphaFoldDB" id="G6AWT2"/>
<dbReference type="EMBL" id="AFZZ01000097">
    <property type="protein sequence ID" value="EHJ41125.1"/>
    <property type="molecule type" value="Genomic_DNA"/>
</dbReference>
<comment type="caution">
    <text evidence="1">The sequence shown here is derived from an EMBL/GenBank/DDBJ whole genome shotgun (WGS) entry which is preliminary data.</text>
</comment>
<gene>
    <name evidence="1" type="ORF">HMPREF0673_01081</name>
</gene>
<sequence length="41" mass="4948">MLYDCKCNKYFNTKKYLTRFFVAILSFYCRTETHTVNLSLA</sequence>
<dbReference type="HOGENOM" id="CLU_3274740_0_0_10"/>
<accession>G6AWT2</accession>
<name>G6AWT2_9BACT</name>
<proteinExistence type="predicted"/>
<evidence type="ECO:0000313" key="1">
    <source>
        <dbReference type="EMBL" id="EHJ41125.1"/>
    </source>
</evidence>
<evidence type="ECO:0000313" key="2">
    <source>
        <dbReference type="Proteomes" id="UP000004407"/>
    </source>
</evidence>
<reference evidence="1 2" key="1">
    <citation type="submission" date="2011-08" db="EMBL/GenBank/DDBJ databases">
        <authorList>
            <person name="Weinstock G."/>
            <person name="Sodergren E."/>
            <person name="Clifton S."/>
            <person name="Fulton L."/>
            <person name="Fulton B."/>
            <person name="Courtney L."/>
            <person name="Fronick C."/>
            <person name="Harrison M."/>
            <person name="Strong C."/>
            <person name="Farmer C."/>
            <person name="Delahaunty K."/>
            <person name="Markovic C."/>
            <person name="Hall O."/>
            <person name="Minx P."/>
            <person name="Tomlinson C."/>
            <person name="Mitreva M."/>
            <person name="Hou S."/>
            <person name="Chen J."/>
            <person name="Wollam A."/>
            <person name="Pepin K.H."/>
            <person name="Johnson M."/>
            <person name="Bhonagiri V."/>
            <person name="Zhang X."/>
            <person name="Suruliraj S."/>
            <person name="Warren W."/>
            <person name="Chinwalla A."/>
            <person name="Mardis E.R."/>
            <person name="Wilson R.K."/>
        </authorList>
    </citation>
    <scope>NUCLEOTIDE SEQUENCE [LARGE SCALE GENOMIC DNA]</scope>
    <source>
        <strain evidence="1 2">DSM 18206</strain>
    </source>
</reference>
<protein>
    <submittedName>
        <fullName evidence="1">Uncharacterized protein</fullName>
    </submittedName>
</protein>